<dbReference type="InterPro" id="IPR005642">
    <property type="entry name" value="LysO"/>
</dbReference>
<feature type="transmembrane region" description="Helical" evidence="1">
    <location>
        <begin position="38"/>
        <end position="58"/>
    </location>
</feature>
<accession>A0ABU6DVJ3</accession>
<feature type="transmembrane region" description="Helical" evidence="1">
    <location>
        <begin position="6"/>
        <end position="26"/>
    </location>
</feature>
<organism evidence="2 3">
    <name type="scientific">Acinetobacter pollinis</name>
    <dbReference type="NCBI Taxonomy" id="2605270"/>
    <lineage>
        <taxon>Bacteria</taxon>
        <taxon>Pseudomonadati</taxon>
        <taxon>Pseudomonadota</taxon>
        <taxon>Gammaproteobacteria</taxon>
        <taxon>Moraxellales</taxon>
        <taxon>Moraxellaceae</taxon>
        <taxon>Acinetobacter</taxon>
    </lineage>
</organism>
<dbReference type="PANTHER" id="PTHR35804:SF1">
    <property type="entry name" value="LYSINE EXPORTER LYSO"/>
    <property type="match status" value="1"/>
</dbReference>
<evidence type="ECO:0000313" key="3">
    <source>
        <dbReference type="Proteomes" id="UP001339883"/>
    </source>
</evidence>
<name>A0ABU6DVJ3_9GAMM</name>
<gene>
    <name evidence="2" type="ORF">I2F25_07595</name>
</gene>
<feature type="transmembrane region" description="Helical" evidence="1">
    <location>
        <begin position="279"/>
        <end position="300"/>
    </location>
</feature>
<feature type="transmembrane region" description="Helical" evidence="1">
    <location>
        <begin position="106"/>
        <end position="127"/>
    </location>
</feature>
<feature type="transmembrane region" description="Helical" evidence="1">
    <location>
        <begin position="195"/>
        <end position="214"/>
    </location>
</feature>
<keyword evidence="1" id="KW-1133">Transmembrane helix</keyword>
<dbReference type="Pfam" id="PF03956">
    <property type="entry name" value="Lys_export"/>
    <property type="match status" value="1"/>
</dbReference>
<sequence>MLTILIYSLLPLVFALFLGWSGARVISLSLRQYLIKKIGYVIWILLVSVGYEFGSVLANPLVGRQVCLDAFLYASILSLTTFFLLFNQKKRVGLIHASVKKELKDIWPPIIECICAISMVVLGVLLYSLFPQVLVNTPLTTYLLYIVIVLIGIDLASIKIERITFGHIYVPLMVILTLFIAAFFTSYVLDYKFSTLMMVGSGFGWFSLSGSLVAKLTTNELGSFALLTDLIRELYAIILLYIFGQYRSHAVIGVCGATAMDSTLPFVKKNCSDLDVQIAIFSGFILTILAPFFITLFASFR</sequence>
<feature type="transmembrane region" description="Helical" evidence="1">
    <location>
        <begin position="70"/>
        <end position="86"/>
    </location>
</feature>
<keyword evidence="1" id="KW-0812">Transmembrane</keyword>
<keyword evidence="1" id="KW-0472">Membrane</keyword>
<dbReference type="RefSeq" id="WP_325775336.1">
    <property type="nucleotide sequence ID" value="NZ_VTDN01000005.1"/>
</dbReference>
<feature type="transmembrane region" description="Helical" evidence="1">
    <location>
        <begin position="139"/>
        <end position="156"/>
    </location>
</feature>
<dbReference type="EMBL" id="VTDN01000005">
    <property type="protein sequence ID" value="MEB5476902.1"/>
    <property type="molecule type" value="Genomic_DNA"/>
</dbReference>
<comment type="caution">
    <text evidence="2">The sequence shown here is derived from an EMBL/GenBank/DDBJ whole genome shotgun (WGS) entry which is preliminary data.</text>
</comment>
<dbReference type="PANTHER" id="PTHR35804">
    <property type="entry name" value="LYSINE EXPORTER LYSO"/>
    <property type="match status" value="1"/>
</dbReference>
<evidence type="ECO:0000256" key="1">
    <source>
        <dbReference type="SAM" id="Phobius"/>
    </source>
</evidence>
<dbReference type="Proteomes" id="UP001339883">
    <property type="component" value="Unassembled WGS sequence"/>
</dbReference>
<reference evidence="2 3" key="1">
    <citation type="submission" date="2019-08" db="EMBL/GenBank/DDBJ databases">
        <title>Five species of Acinetobacter isolated from floral nectar and animal pollinators.</title>
        <authorList>
            <person name="Hendry T.A."/>
        </authorList>
    </citation>
    <scope>NUCLEOTIDE SEQUENCE [LARGE SCALE GENOMIC DNA]</scope>
    <source>
        <strain evidence="2 3">MD18.27</strain>
    </source>
</reference>
<protein>
    <submittedName>
        <fullName evidence="2">Lysine exporter LysO family protein</fullName>
    </submittedName>
</protein>
<proteinExistence type="predicted"/>
<keyword evidence="3" id="KW-1185">Reference proteome</keyword>
<feature type="transmembrane region" description="Helical" evidence="1">
    <location>
        <begin position="168"/>
        <end position="189"/>
    </location>
</feature>
<evidence type="ECO:0000313" key="2">
    <source>
        <dbReference type="EMBL" id="MEB5476902.1"/>
    </source>
</evidence>
<feature type="transmembrane region" description="Helical" evidence="1">
    <location>
        <begin position="221"/>
        <end position="243"/>
    </location>
</feature>